<feature type="region of interest" description="Disordered" evidence="1">
    <location>
        <begin position="184"/>
        <end position="242"/>
    </location>
</feature>
<evidence type="ECO:0000313" key="3">
    <source>
        <dbReference type="Proteomes" id="UP000093391"/>
    </source>
</evidence>
<proteinExistence type="predicted"/>
<reference evidence="2 3" key="1">
    <citation type="submission" date="2016-08" db="EMBL/GenBank/DDBJ databases">
        <authorList>
            <person name="Seilhamer J.J."/>
        </authorList>
    </citation>
    <scope>NUCLEOTIDE SEQUENCE [LARGE SCALE GENOMIC DNA]</scope>
    <source>
        <strain evidence="2 3">BRTC-1</strain>
    </source>
</reference>
<evidence type="ECO:0000256" key="1">
    <source>
        <dbReference type="SAM" id="MobiDB-lite"/>
    </source>
</evidence>
<dbReference type="EMBL" id="CP016895">
    <property type="protein sequence ID" value="AOA58183.1"/>
    <property type="molecule type" value="Genomic_DNA"/>
</dbReference>
<keyword evidence="3" id="KW-1185">Reference proteome</keyword>
<sequence>MQYQPFVLDQESAKQADAGGRIENGGEYVGTIKSMEFITANTGTQGFEIEFETDSREHANITIWTTKSDGTPLSGSHKVNALLACIGVRGLTPTDKKMEKYDFESKQRVVQVCVVAPEAEGKRVGLLLQRENYTNKSGQPRHQMNFYASFQEKTKLMAKEILDRKTTAELFPKALDRLMLNPTVDRKGNSTQQNQNSGNGYSNSSPGYGGQPDYGFGNTQGYENQPPINNRQSPDLDDDLPF</sequence>
<evidence type="ECO:0000313" key="2">
    <source>
        <dbReference type="EMBL" id="AOA58183.1"/>
    </source>
</evidence>
<dbReference type="STRING" id="1789224.BFG52_07340"/>
<accession>A0A1B2LZH7</accession>
<name>A0A1B2LZH7_9GAMM</name>
<protein>
    <submittedName>
        <fullName evidence="2">Uncharacterized protein</fullName>
    </submittedName>
</protein>
<gene>
    <name evidence="2" type="ORF">BFG52_07340</name>
</gene>
<dbReference type="OrthoDB" id="6713109at2"/>
<dbReference type="RefSeq" id="WP_067554114.1">
    <property type="nucleotide sequence ID" value="NZ_CP016895.1"/>
</dbReference>
<dbReference type="Proteomes" id="UP000093391">
    <property type="component" value="Chromosome"/>
</dbReference>
<dbReference type="KEGG" id="ala:BFG52_07340"/>
<feature type="compositionally biased region" description="Polar residues" evidence="1">
    <location>
        <begin position="217"/>
        <end position="233"/>
    </location>
</feature>
<feature type="compositionally biased region" description="Low complexity" evidence="1">
    <location>
        <begin position="189"/>
        <end position="206"/>
    </location>
</feature>
<organism evidence="2 3">
    <name type="scientific">Acinetobacter larvae</name>
    <dbReference type="NCBI Taxonomy" id="1789224"/>
    <lineage>
        <taxon>Bacteria</taxon>
        <taxon>Pseudomonadati</taxon>
        <taxon>Pseudomonadota</taxon>
        <taxon>Gammaproteobacteria</taxon>
        <taxon>Moraxellales</taxon>
        <taxon>Moraxellaceae</taxon>
        <taxon>Acinetobacter</taxon>
    </lineage>
</organism>
<dbReference type="AlphaFoldDB" id="A0A1B2LZH7"/>